<reference evidence="1 2" key="1">
    <citation type="journal article" date="2017" name="Syst. Appl. Microbiol.">
        <title>Pseudomonas caspiana sp. nov., a citrus pathogen in the Pseudomonas syringae phylogenetic group.</title>
        <authorList>
            <person name="Busquets A."/>
            <person name="Gomila M."/>
            <person name="Beiki F."/>
            <person name="Mulet M."/>
            <person name="Rahimian H."/>
            <person name="Garcia-Valdes E."/>
            <person name="Lalucat J."/>
        </authorList>
    </citation>
    <scope>NUCLEOTIDE SEQUENCE [LARGE SCALE GENOMIC DNA]</scope>
    <source>
        <strain evidence="1 2">FBF102</strain>
    </source>
</reference>
<comment type="caution">
    <text evidence="1">The sequence shown here is derived from an EMBL/GenBank/DDBJ whole genome shotgun (WGS) entry which is preliminary data.</text>
</comment>
<accession>A0A1Y3PBJ0</accession>
<keyword evidence="2" id="KW-1185">Reference proteome</keyword>
<sequence length="100" mass="10950">MPEPSRNSTFLKIDYVAVTRFLCDQLLPNAVDPGKPSRAFCAAPARVNYAANTHTLTDVVIPHTAADHEDDSVNFMASRKGILMLTPLAYSSKFLNVAKI</sequence>
<dbReference type="AntiFam" id="ANF00156">
    <property type="entry name" value="Shadow ORF (opposite yahK)"/>
</dbReference>
<name>A0A1Y3PBJ0_9PSED</name>
<dbReference type="AlphaFoldDB" id="A0A1Y3PBJ0"/>
<gene>
    <name evidence="1" type="ORF">AUC60_02210</name>
</gene>
<dbReference type="EMBL" id="LOHF01000001">
    <property type="protein sequence ID" value="OUM75931.1"/>
    <property type="molecule type" value="Genomic_DNA"/>
</dbReference>
<organism evidence="1 2">
    <name type="scientific">Pseudomonas caspiana</name>
    <dbReference type="NCBI Taxonomy" id="1451454"/>
    <lineage>
        <taxon>Bacteria</taxon>
        <taxon>Pseudomonadati</taxon>
        <taxon>Pseudomonadota</taxon>
        <taxon>Gammaproteobacteria</taxon>
        <taxon>Pseudomonadales</taxon>
        <taxon>Pseudomonadaceae</taxon>
        <taxon>Pseudomonas</taxon>
    </lineage>
</organism>
<protein>
    <submittedName>
        <fullName evidence="1">Uncharacterized protein</fullName>
    </submittedName>
</protein>
<dbReference type="Proteomes" id="UP000195440">
    <property type="component" value="Unassembled WGS sequence"/>
</dbReference>
<evidence type="ECO:0000313" key="1">
    <source>
        <dbReference type="EMBL" id="OUM75931.1"/>
    </source>
</evidence>
<proteinExistence type="predicted"/>
<evidence type="ECO:0000313" key="2">
    <source>
        <dbReference type="Proteomes" id="UP000195440"/>
    </source>
</evidence>